<dbReference type="Pfam" id="PF07727">
    <property type="entry name" value="RVT_2"/>
    <property type="match status" value="1"/>
</dbReference>
<protein>
    <recommendedName>
        <fullName evidence="3">CCHC-type domain-containing protein</fullName>
    </recommendedName>
</protein>
<sequence>MITCSKNFITKPKLPTDGTVRYPLPKALLAVAHGSLFELEPTCYTMASKSREWRQAMNLEFDALLQNHTWTLVPSHPSQNLIGCKWVFRVKRKADGSVERHKARLVAKGFHQQSGVDYDETYSPVIKPTTVRTVLSIAISFGWSLHQIDIQNAFLHGTLSEEVFMSQPPGYQHPIYPTHVFAPLPMSLSKGLFVNLFATFYLYPELSPSLSNTIAQPNTAISLSLFIAYFLPCVMDTVELPIPSVEDIIHRTQKVSCADNRISPQISQPNPNQPNLLLIGKLISHRSFHAPLILDIVTKAWRPSRRIQVRKVDRNIFVFTFDHEADRDLAFNRRPWTIRGAHLILKIWNPVLTCNEIDFSRSLFWVQVHGLPPAWFNKEYVELIGGHAGLVLEVDFFAEPRSQWLPEVCFRCGIIGHMEYSCESEKILLSNEFGSKFPAFGEWLKTDNDKVPPGIYATPPVELLCVEPASIVPVTANVVGANSDEILLASKTKVVVEKGADVPNVVLSVPIKQRTVEVCASKTEVSSFATLLAHSLKDVSCSSRASESVLSRIAENRSESPTVEASYFDPETVTSTPQSQLNAYLLEKNDKKEVRKMQFGGYHLPAEDSMDSVVVSSLSRASVVVVKEEGSVQPPPKFNAVTIAISIRDNVRSWTLVGFYGPPYQQKRYKAWTNLLALLESIVGPWMCFGDFNMVLEAKEKAGGRIGSASGIDLLGHNKRWGNGCIRERLDRGIANILWRSEFPRANVLHLGAVNSDHCPLLIDTNPADVRCPRPFRFEAMWTGDPRCFDVIFEAWKRNFVGTDSFILFKKQFFLALDLRKWNKAVFGHVQTRIDEFTRSIELIQREEPTEENINEEAHLLDGLNTWLGRNETLWRQKSRETWLKEGDGNSRFFHISSVWRILVVLAELENLIPSMVTEDDNLLLCQIPSPREIKNIVFGMQSLKSLGPDGLPPLFYKKYWEVVGISVIKAVRDFFISGRWIAENQLIVQEILHSFKKRKVKGGFVAVKLDLQKAYDRVHWGFLKIVLNQFGFCPKFIGWIMECISFVSFSILVNGGITKKFRPSWGLRQGDPLSPYLFILSQEVLSRLINREFFQGSISGVKMNVNGPAFTHVIRIKDFKFLQEKLEARLLGWRSKTLSWAGRATLIKWMLLFVGFWWNPKSESGRFLAWKAWDDLCVPKALGGLGFRCAKKFNAILMAKLTWMLVSGRDSPCMVALRKSVVAITKIILPVVPRQDKLTWVADPKGLFSVKSAMGLIQRDVWPAALDPIWHKLWKSDPRCPLCNSELESVSHVFFQCQATKMFWFGTCWGIRAELFVVNMDVDVVKLVVDPPIPLSDPSVVQMNKNLASVQIALTLEAIWRFRNQHVHHSKIDNPNVSIKALEFRIVEHMQKLWAENSLFTPKDLKWLPPPHGIVKLNVDAAIFHSSACIAVIARNESGLIIKAWAKPFNSIDPLVAEAAAILWAIQIAKMESWNAITVESDSKVCVDFLLQDFTASRWSIAGLCDDAKALAAEFSFCSFCWIKREANMVAHTLAKLDPQFTSTAIFFPKNLPPPVEVAWFRDFSFLSTPHGILLSQQRYIMDLLIRTKMNEAKPITTPMASTTSLSAFDGEPFPDHTLYRSTVGALQYLGLTRPDIAFPVNKLSQFISAPLIQAFSDADWAGSRDDCRSTVACSSTETEYKALANAAAEVKWLQSLLHELGQSCSSPPVLWCDNIGATYLSTNPVFHARTKHIEIDFHFVHDMVASKSLLVRFVSTRDQLADLLTKPLSSPRFTFLRSKLNVLPIPLDLRGSVKDKDHLNSNSADKADHGKENTDTNHLPIK</sequence>
<keyword evidence="1" id="KW-0479">Metal-binding</keyword>
<dbReference type="GO" id="GO:0003676">
    <property type="term" value="F:nucleic acid binding"/>
    <property type="evidence" value="ECO:0007669"/>
    <property type="project" value="InterPro"/>
</dbReference>
<evidence type="ECO:0000259" key="3">
    <source>
        <dbReference type="PROSITE" id="PS50158"/>
    </source>
</evidence>
<dbReference type="PANTHER" id="PTHR33116">
    <property type="entry name" value="REVERSE TRANSCRIPTASE ZINC-BINDING DOMAIN-CONTAINING PROTEIN-RELATED-RELATED"/>
    <property type="match status" value="1"/>
</dbReference>
<keyword evidence="1" id="KW-0863">Zinc-finger</keyword>
<dbReference type="InterPro" id="IPR012337">
    <property type="entry name" value="RNaseH-like_sf"/>
</dbReference>
<dbReference type="EMBL" id="OIVN01000437">
    <property type="protein sequence ID" value="SPC80215.1"/>
    <property type="molecule type" value="Genomic_DNA"/>
</dbReference>
<evidence type="ECO:0000256" key="2">
    <source>
        <dbReference type="SAM" id="MobiDB-lite"/>
    </source>
</evidence>
<accession>A0A2N9EZE3</accession>
<dbReference type="Gene3D" id="3.60.10.10">
    <property type="entry name" value="Endonuclease/exonuclease/phosphatase"/>
    <property type="match status" value="1"/>
</dbReference>
<dbReference type="Pfam" id="PF00078">
    <property type="entry name" value="RVT_1"/>
    <property type="match status" value="1"/>
</dbReference>
<dbReference type="InterPro" id="IPR013103">
    <property type="entry name" value="RVT_2"/>
</dbReference>
<dbReference type="PANTHER" id="PTHR33116:SF86">
    <property type="entry name" value="REVERSE TRANSCRIPTASE DOMAIN-CONTAINING PROTEIN"/>
    <property type="match status" value="1"/>
</dbReference>
<name>A0A2N9EZE3_FAGSY</name>
<dbReference type="CDD" id="cd06222">
    <property type="entry name" value="RNase_H_like"/>
    <property type="match status" value="1"/>
</dbReference>
<keyword evidence="1" id="KW-0862">Zinc</keyword>
<dbReference type="InterPro" id="IPR036397">
    <property type="entry name" value="RNaseH_sf"/>
</dbReference>
<dbReference type="InterPro" id="IPR000477">
    <property type="entry name" value="RT_dom"/>
</dbReference>
<dbReference type="InterPro" id="IPR002156">
    <property type="entry name" value="RNaseH_domain"/>
</dbReference>
<dbReference type="InterPro" id="IPR026960">
    <property type="entry name" value="RVT-Znf"/>
</dbReference>
<reference evidence="4" key="1">
    <citation type="submission" date="2018-02" db="EMBL/GenBank/DDBJ databases">
        <authorList>
            <person name="Cohen D.B."/>
            <person name="Kent A.D."/>
        </authorList>
    </citation>
    <scope>NUCLEOTIDE SEQUENCE</scope>
</reference>
<feature type="region of interest" description="Disordered" evidence="2">
    <location>
        <begin position="1796"/>
        <end position="1824"/>
    </location>
</feature>
<dbReference type="GO" id="GO:0004523">
    <property type="term" value="F:RNA-DNA hybrid ribonuclease activity"/>
    <property type="evidence" value="ECO:0007669"/>
    <property type="project" value="InterPro"/>
</dbReference>
<dbReference type="GO" id="GO:0008270">
    <property type="term" value="F:zinc ion binding"/>
    <property type="evidence" value="ECO:0007669"/>
    <property type="project" value="UniProtKB-KW"/>
</dbReference>
<dbReference type="InterPro" id="IPR001878">
    <property type="entry name" value="Znf_CCHC"/>
</dbReference>
<evidence type="ECO:0000256" key="1">
    <source>
        <dbReference type="PROSITE-ProRule" id="PRU00047"/>
    </source>
</evidence>
<dbReference type="Pfam" id="PF13966">
    <property type="entry name" value="zf-RVT"/>
    <property type="match status" value="1"/>
</dbReference>
<dbReference type="InterPro" id="IPR043502">
    <property type="entry name" value="DNA/RNA_pol_sf"/>
</dbReference>
<dbReference type="InterPro" id="IPR044730">
    <property type="entry name" value="RNase_H-like_dom_plant"/>
</dbReference>
<dbReference type="SUPFAM" id="SSF56672">
    <property type="entry name" value="DNA/RNA polymerases"/>
    <property type="match status" value="1"/>
</dbReference>
<dbReference type="InterPro" id="IPR036691">
    <property type="entry name" value="Endo/exonu/phosph_ase_sf"/>
</dbReference>
<dbReference type="SUPFAM" id="SSF56219">
    <property type="entry name" value="DNase I-like"/>
    <property type="match status" value="1"/>
</dbReference>
<gene>
    <name evidence="4" type="ORF">FSB_LOCUS8097</name>
</gene>
<dbReference type="CDD" id="cd09272">
    <property type="entry name" value="RNase_HI_RT_Ty1"/>
    <property type="match status" value="1"/>
</dbReference>
<dbReference type="SUPFAM" id="SSF53098">
    <property type="entry name" value="Ribonuclease H-like"/>
    <property type="match status" value="1"/>
</dbReference>
<feature type="compositionally biased region" description="Basic and acidic residues" evidence="2">
    <location>
        <begin position="1796"/>
        <end position="1817"/>
    </location>
</feature>
<organism evidence="4">
    <name type="scientific">Fagus sylvatica</name>
    <name type="common">Beechnut</name>
    <dbReference type="NCBI Taxonomy" id="28930"/>
    <lineage>
        <taxon>Eukaryota</taxon>
        <taxon>Viridiplantae</taxon>
        <taxon>Streptophyta</taxon>
        <taxon>Embryophyta</taxon>
        <taxon>Tracheophyta</taxon>
        <taxon>Spermatophyta</taxon>
        <taxon>Magnoliopsida</taxon>
        <taxon>eudicotyledons</taxon>
        <taxon>Gunneridae</taxon>
        <taxon>Pentapetalae</taxon>
        <taxon>rosids</taxon>
        <taxon>fabids</taxon>
        <taxon>Fagales</taxon>
        <taxon>Fagaceae</taxon>
        <taxon>Fagus</taxon>
    </lineage>
</organism>
<dbReference type="Pfam" id="PF14111">
    <property type="entry name" value="DUF4283"/>
    <property type="match status" value="1"/>
</dbReference>
<evidence type="ECO:0000313" key="4">
    <source>
        <dbReference type="EMBL" id="SPC80215.1"/>
    </source>
</evidence>
<proteinExistence type="predicted"/>
<dbReference type="Gene3D" id="3.30.420.10">
    <property type="entry name" value="Ribonuclease H-like superfamily/Ribonuclease H"/>
    <property type="match status" value="1"/>
</dbReference>
<feature type="domain" description="CCHC-type" evidence="3">
    <location>
        <begin position="409"/>
        <end position="424"/>
    </location>
</feature>
<dbReference type="InterPro" id="IPR025558">
    <property type="entry name" value="DUF4283"/>
</dbReference>
<dbReference type="PROSITE" id="PS50158">
    <property type="entry name" value="ZF_CCHC"/>
    <property type="match status" value="1"/>
</dbReference>
<dbReference type="Pfam" id="PF13456">
    <property type="entry name" value="RVT_3"/>
    <property type="match status" value="1"/>
</dbReference>